<dbReference type="Proteomes" id="UP000054988">
    <property type="component" value="Unassembled WGS sequence"/>
</dbReference>
<sequence>MAPVVLFLTYHIVGLVCQTLFYGVYATLIPISTYFMLKKGLKTKIRKLLFITILFMFMVSTAYWVLKIVDLLSTIRTLNGKSSGGIDAHTGSAEEVFAALALLNYVLTDGVVLWRAWVLCGMESRLLLLIPLFFLVCCSFSVMATIAIRIILEVIPMVESPERHKLTRAIDVCQISNLVFSLIINLSTTLTIAMKAWRFRRWIAQDLRAVRNKKRTGGERVLTLLIESGLFYCISGATVLVSSLIRLPFGTLGDIYTPVNIQIAGIYPIVVLLLVSQGKSLDQTIFNTTTQQASNVPNRSAELESIRFHVTSRLSRISEVDGQ</sequence>
<dbReference type="AlphaFoldDB" id="A0A0W0FGQ4"/>
<feature type="transmembrane region" description="Helical" evidence="1">
    <location>
        <begin position="172"/>
        <end position="193"/>
    </location>
</feature>
<feature type="transmembrane region" description="Helical" evidence="1">
    <location>
        <begin position="255"/>
        <end position="275"/>
    </location>
</feature>
<evidence type="ECO:0000313" key="3">
    <source>
        <dbReference type="Proteomes" id="UP000054988"/>
    </source>
</evidence>
<name>A0A0W0FGQ4_MONRR</name>
<keyword evidence="1" id="KW-0812">Transmembrane</keyword>
<feature type="transmembrane region" description="Helical" evidence="1">
    <location>
        <begin position="48"/>
        <end position="66"/>
    </location>
</feature>
<evidence type="ECO:0000256" key="1">
    <source>
        <dbReference type="SAM" id="Phobius"/>
    </source>
</evidence>
<feature type="transmembrane region" description="Helical" evidence="1">
    <location>
        <begin position="126"/>
        <end position="152"/>
    </location>
</feature>
<dbReference type="eggNOG" id="ENOG502SP7E">
    <property type="taxonomic scope" value="Eukaryota"/>
</dbReference>
<feature type="transmembrane region" description="Helical" evidence="1">
    <location>
        <begin position="12"/>
        <end position="36"/>
    </location>
</feature>
<feature type="transmembrane region" description="Helical" evidence="1">
    <location>
        <begin position="221"/>
        <end position="249"/>
    </location>
</feature>
<gene>
    <name evidence="2" type="ORF">WG66_11916</name>
</gene>
<comment type="caution">
    <text evidence="2">The sequence shown here is derived from an EMBL/GenBank/DDBJ whole genome shotgun (WGS) entry which is preliminary data.</text>
</comment>
<reference evidence="2 3" key="1">
    <citation type="submission" date="2015-12" db="EMBL/GenBank/DDBJ databases">
        <title>Draft genome sequence of Moniliophthora roreri, the causal agent of frosty pod rot of cacao.</title>
        <authorList>
            <person name="Aime M.C."/>
            <person name="Diaz-Valderrama J.R."/>
            <person name="Kijpornyongpan T."/>
            <person name="Phillips-Mora W."/>
        </authorList>
    </citation>
    <scope>NUCLEOTIDE SEQUENCE [LARGE SCALE GENOMIC DNA]</scope>
    <source>
        <strain evidence="2 3">MCA 2952</strain>
    </source>
</reference>
<evidence type="ECO:0000313" key="2">
    <source>
        <dbReference type="EMBL" id="KTB35499.1"/>
    </source>
</evidence>
<dbReference type="EMBL" id="LATX01001989">
    <property type="protein sequence ID" value="KTB35499.1"/>
    <property type="molecule type" value="Genomic_DNA"/>
</dbReference>
<feature type="transmembrane region" description="Helical" evidence="1">
    <location>
        <begin position="96"/>
        <end position="114"/>
    </location>
</feature>
<accession>A0A0W0FGQ4</accession>
<protein>
    <submittedName>
        <fullName evidence="2">Uncharacterized protein</fullName>
    </submittedName>
</protein>
<keyword evidence="1" id="KW-1133">Transmembrane helix</keyword>
<organism evidence="2 3">
    <name type="scientific">Moniliophthora roreri</name>
    <name type="common">Frosty pod rot fungus</name>
    <name type="synonym">Monilia roreri</name>
    <dbReference type="NCBI Taxonomy" id="221103"/>
    <lineage>
        <taxon>Eukaryota</taxon>
        <taxon>Fungi</taxon>
        <taxon>Dikarya</taxon>
        <taxon>Basidiomycota</taxon>
        <taxon>Agaricomycotina</taxon>
        <taxon>Agaricomycetes</taxon>
        <taxon>Agaricomycetidae</taxon>
        <taxon>Agaricales</taxon>
        <taxon>Marasmiineae</taxon>
        <taxon>Marasmiaceae</taxon>
        <taxon>Moniliophthora</taxon>
    </lineage>
</organism>
<keyword evidence="1" id="KW-0472">Membrane</keyword>
<proteinExistence type="predicted"/>